<proteinExistence type="predicted"/>
<sequence>MAHCGGAPWSANAFGANAHRSEAAQDPSAGRVACAGAQERAALAVLQQKIGDRSAPALKETARSKSHGSLCACAAALALCGARARQVAFISSVDNIVLQNKEHGPSLHFKTSTDGTFESMTLKHMKKT</sequence>
<evidence type="ECO:0000313" key="1">
    <source>
        <dbReference type="EMBL" id="MAA13464.1"/>
    </source>
</evidence>
<dbReference type="AlphaFoldDB" id="A0A224YHM1"/>
<reference evidence="1" key="1">
    <citation type="journal article" date="2017" name="Parasit. Vectors">
        <title>Sialotranscriptomics of Rhipicephalus zambeziensis reveals intricate expression profiles of secretory proteins and suggests tight temporal transcriptional regulation during blood-feeding.</title>
        <authorList>
            <person name="de Castro M.H."/>
            <person name="de Klerk D."/>
            <person name="Pienaar R."/>
            <person name="Rees D.J.G."/>
            <person name="Mans B.J."/>
        </authorList>
    </citation>
    <scope>NUCLEOTIDE SEQUENCE</scope>
    <source>
        <tissue evidence="1">Salivary glands</tissue>
    </source>
</reference>
<dbReference type="EMBL" id="GFPF01002318">
    <property type="protein sequence ID" value="MAA13464.1"/>
    <property type="molecule type" value="Transcribed_RNA"/>
</dbReference>
<accession>A0A224YHM1</accession>
<organism evidence="1">
    <name type="scientific">Rhipicephalus zambeziensis</name>
    <dbReference type="NCBI Taxonomy" id="60191"/>
    <lineage>
        <taxon>Eukaryota</taxon>
        <taxon>Metazoa</taxon>
        <taxon>Ecdysozoa</taxon>
        <taxon>Arthropoda</taxon>
        <taxon>Chelicerata</taxon>
        <taxon>Arachnida</taxon>
        <taxon>Acari</taxon>
        <taxon>Parasitiformes</taxon>
        <taxon>Ixodida</taxon>
        <taxon>Ixodoidea</taxon>
        <taxon>Ixodidae</taxon>
        <taxon>Rhipicephalinae</taxon>
        <taxon>Rhipicephalus</taxon>
        <taxon>Rhipicephalus</taxon>
    </lineage>
</organism>
<protein>
    <submittedName>
        <fullName evidence="1">Uncharacterized protein</fullName>
    </submittedName>
</protein>
<name>A0A224YHM1_9ACAR</name>